<dbReference type="Proteomes" id="UP000461443">
    <property type="component" value="Unassembled WGS sequence"/>
</dbReference>
<dbReference type="Pfam" id="PF01425">
    <property type="entry name" value="Amidase"/>
    <property type="match status" value="1"/>
</dbReference>
<reference evidence="2 3" key="2">
    <citation type="submission" date="2020-02" db="EMBL/GenBank/DDBJ databases">
        <title>The new genus of Enterobacteriales.</title>
        <authorList>
            <person name="Kim I.S."/>
        </authorList>
    </citation>
    <scope>NUCLEOTIDE SEQUENCE [LARGE SCALE GENOMIC DNA]</scope>
    <source>
        <strain evidence="2 3">SAP-6</strain>
    </source>
</reference>
<sequence length="465" mass="49369">MDTLASLSIAEITGSLAAGEVSARDIARATLDAIDAANPALNAWTHVTANRMLNEADALDTLRQRHAPLPPLAGVPYGVKNLFDVAGETTLAGASLYSERPPARQDAWAVAKLAGSGAMLSGMLNMDAYAYGFTTENSHYGVTRNPRDLTRIAGGSSGGSAAAVAAGLVKFSLGSDTNGSIRVPSSLCGILGLKPTFGRLSRSGTHPFVASLDHIGPMALCCEDLSAVYDALLGIDREDGFQADRPTGPTLPLLGRGQEGLRCAVLGGYFRDWCDAETTHALDTVARALEAGDEAIFPDAALARSAAFILSASEGGNRYLPALRREPERFEPLSRERLLAGAMIPSAWYIQAQRLRRYLREQIQPLFQHWDILLAPATPCSATLIGQENFTINGQELPVRASMGMLTQPISFLGLPVVTVPVNSLGGMPVGLQLIAPPWREDLCLRAARALEQSGVVKVTTARVK</sequence>
<dbReference type="PANTHER" id="PTHR11895:SF172">
    <property type="entry name" value="GLUTAMYL-TRNA(GLN) AMIDOTRANSFERASE"/>
    <property type="match status" value="1"/>
</dbReference>
<dbReference type="GO" id="GO:0016787">
    <property type="term" value="F:hydrolase activity"/>
    <property type="evidence" value="ECO:0007669"/>
    <property type="project" value="UniProtKB-KW"/>
</dbReference>
<dbReference type="InterPro" id="IPR036928">
    <property type="entry name" value="AS_sf"/>
</dbReference>
<accession>A0A845SM92</accession>
<dbReference type="EMBL" id="WUBS01000009">
    <property type="protein sequence ID" value="NDL63741.1"/>
    <property type="molecule type" value="Genomic_DNA"/>
</dbReference>
<proteinExistence type="predicted"/>
<dbReference type="InterPro" id="IPR014087">
    <property type="entry name" value="Carboxybiuret_hydro_AtzE"/>
</dbReference>
<reference evidence="2 3" key="1">
    <citation type="submission" date="2019-12" db="EMBL/GenBank/DDBJ databases">
        <authorList>
            <person name="Lee S.D."/>
        </authorList>
    </citation>
    <scope>NUCLEOTIDE SEQUENCE [LARGE SCALE GENOMIC DNA]</scope>
    <source>
        <strain evidence="2 3">SAP-6</strain>
    </source>
</reference>
<dbReference type="Gene3D" id="3.90.1300.10">
    <property type="entry name" value="Amidase signature (AS) domain"/>
    <property type="match status" value="1"/>
</dbReference>
<evidence type="ECO:0000313" key="2">
    <source>
        <dbReference type="EMBL" id="NDL63741.1"/>
    </source>
</evidence>
<evidence type="ECO:0000259" key="1">
    <source>
        <dbReference type="Pfam" id="PF01425"/>
    </source>
</evidence>
<keyword evidence="3" id="KW-1185">Reference proteome</keyword>
<protein>
    <submittedName>
        <fullName evidence="2">AtzE family amidohydrolase</fullName>
    </submittedName>
</protein>
<dbReference type="NCBIfam" id="NF006631">
    <property type="entry name" value="PRK09201.1"/>
    <property type="match status" value="1"/>
</dbReference>
<name>A0A845SM92_9GAMM</name>
<evidence type="ECO:0000313" key="3">
    <source>
        <dbReference type="Proteomes" id="UP000461443"/>
    </source>
</evidence>
<feature type="domain" description="Amidase" evidence="1">
    <location>
        <begin position="26"/>
        <end position="445"/>
    </location>
</feature>
<dbReference type="AlphaFoldDB" id="A0A845SM92"/>
<organism evidence="2 3">
    <name type="scientific">Acerihabitans arboris</name>
    <dbReference type="NCBI Taxonomy" id="2691583"/>
    <lineage>
        <taxon>Bacteria</taxon>
        <taxon>Pseudomonadati</taxon>
        <taxon>Pseudomonadota</taxon>
        <taxon>Gammaproteobacteria</taxon>
        <taxon>Enterobacterales</taxon>
        <taxon>Pectobacteriaceae</taxon>
        <taxon>Acerihabitans</taxon>
    </lineage>
</organism>
<gene>
    <name evidence="2" type="ORF">GRH90_13410</name>
</gene>
<dbReference type="InterPro" id="IPR023631">
    <property type="entry name" value="Amidase_dom"/>
</dbReference>
<keyword evidence="2" id="KW-0378">Hydrolase</keyword>
<dbReference type="PANTHER" id="PTHR11895">
    <property type="entry name" value="TRANSAMIDASE"/>
    <property type="match status" value="1"/>
</dbReference>
<comment type="caution">
    <text evidence="2">The sequence shown here is derived from an EMBL/GenBank/DDBJ whole genome shotgun (WGS) entry which is preliminary data.</text>
</comment>
<dbReference type="NCBIfam" id="TIGR02715">
    <property type="entry name" value="amido_AtzE"/>
    <property type="match status" value="1"/>
</dbReference>
<dbReference type="SUPFAM" id="SSF75304">
    <property type="entry name" value="Amidase signature (AS) enzymes"/>
    <property type="match status" value="1"/>
</dbReference>
<dbReference type="InterPro" id="IPR000120">
    <property type="entry name" value="Amidase"/>
</dbReference>